<evidence type="ECO:0000256" key="1">
    <source>
        <dbReference type="ARBA" id="ARBA00004141"/>
    </source>
</evidence>
<evidence type="ECO:0000259" key="9">
    <source>
        <dbReference type="PROSITE" id="PS50850"/>
    </source>
</evidence>
<dbReference type="PANTHER" id="PTHR48022:SF27">
    <property type="entry name" value="MAJOR FACILITATOR SUPERFAMILY (MFS) PROFILE DOMAIN-CONTAINING PROTEIN"/>
    <property type="match status" value="1"/>
</dbReference>
<dbReference type="InterPro" id="IPR003663">
    <property type="entry name" value="Sugar/inositol_transpt"/>
</dbReference>
<keyword evidence="6 8" id="KW-0472">Membrane</keyword>
<comment type="similarity">
    <text evidence="2 7">Belongs to the major facilitator superfamily. Sugar transporter (TC 2.A.1.1) family.</text>
</comment>
<keyword evidence="3 7" id="KW-0813">Transport</keyword>
<dbReference type="InterPro" id="IPR036259">
    <property type="entry name" value="MFS_trans_sf"/>
</dbReference>
<evidence type="ECO:0000256" key="5">
    <source>
        <dbReference type="ARBA" id="ARBA00022989"/>
    </source>
</evidence>
<reference evidence="10 11" key="1">
    <citation type="submission" date="2014-11" db="EMBL/GenBank/DDBJ databases">
        <title>Genomics derived discovery of secondary metabolites biosynthetic gene clusters in Aspergillus ustus.</title>
        <authorList>
            <person name="Pi B."/>
            <person name="Dai F."/>
            <person name="Song X."/>
            <person name="Zhu C."/>
            <person name="Li H."/>
            <person name="Yu D."/>
        </authorList>
    </citation>
    <scope>NUCLEOTIDE SEQUENCE [LARGE SCALE GENOMIC DNA]</scope>
    <source>
        <strain evidence="10 11">3.3904</strain>
    </source>
</reference>
<gene>
    <name evidence="10" type="ORF">HK57_00429</name>
</gene>
<feature type="domain" description="Major facilitator superfamily (MFS) profile" evidence="9">
    <location>
        <begin position="22"/>
        <end position="465"/>
    </location>
</feature>
<feature type="transmembrane region" description="Helical" evidence="8">
    <location>
        <begin position="408"/>
        <end position="431"/>
    </location>
</feature>
<dbReference type="PANTHER" id="PTHR48022">
    <property type="entry name" value="PLASTIDIC GLUCOSE TRANSPORTER 4"/>
    <property type="match status" value="1"/>
</dbReference>
<feature type="transmembrane region" description="Helical" evidence="8">
    <location>
        <begin position="311"/>
        <end position="332"/>
    </location>
</feature>
<dbReference type="GO" id="GO:0016020">
    <property type="term" value="C:membrane"/>
    <property type="evidence" value="ECO:0007669"/>
    <property type="project" value="UniProtKB-SubCell"/>
</dbReference>
<evidence type="ECO:0000256" key="8">
    <source>
        <dbReference type="SAM" id="Phobius"/>
    </source>
</evidence>
<dbReference type="FunFam" id="1.20.1250.20:FF:000078">
    <property type="entry name" value="MFS maltose transporter, putative"/>
    <property type="match status" value="1"/>
</dbReference>
<evidence type="ECO:0000256" key="7">
    <source>
        <dbReference type="RuleBase" id="RU003346"/>
    </source>
</evidence>
<evidence type="ECO:0000256" key="6">
    <source>
        <dbReference type="ARBA" id="ARBA00023136"/>
    </source>
</evidence>
<dbReference type="PROSITE" id="PS00216">
    <property type="entry name" value="SUGAR_TRANSPORT_1"/>
    <property type="match status" value="2"/>
</dbReference>
<evidence type="ECO:0000256" key="3">
    <source>
        <dbReference type="ARBA" id="ARBA00022448"/>
    </source>
</evidence>
<dbReference type="Proteomes" id="UP000053475">
    <property type="component" value="Unassembled WGS sequence"/>
</dbReference>
<dbReference type="NCBIfam" id="TIGR00879">
    <property type="entry name" value="SP"/>
    <property type="match status" value="1"/>
</dbReference>
<sequence length="516" mass="56026">MGLGIDGKEQARPCRCKHYRFWACVLSLVYWNFGYDGGAISGVLAMSNFVQDFGTGKTDGSSFLTSTDTSLITAVPVAGSLLGVPIAAFGADRVGRKMMLLLACAISLVGAALQTASNSIPLFVVGRFIAYIAILIFMTLATAWIPEIAPQEIRGFMGGLSIFAVDLAAVISACINYGTQKTGMTLAYRLPISLQLVWPFVIGCGLLFVTDAPTFYLIKGKDEEAERSLRRIRRGYTDAEINSELQALKSQNDLRQEDVQVPLSELFKGPNLRRTLLAISVANLQQLSGIAFATNYATIFLQQVVPGQDPFVLSIGLYTLAFGGAVVGVFLIDRVGRRPLALTTFIILLVTNTAIGGLGFVDTARNPLGAKALAAFCLMFAFFFAAGFGPLAYVVTAEMPTARLKNRTSGLSFLIQSVLNIVVIYALPYIAQSDGANLQAKTYLIFAGWMLFAVLIVFFFLPETKGRSAAEIDEMFEAGVPARKFSTYVCRNARENFYEETKADEKVHISHHESSV</sequence>
<keyword evidence="5 8" id="KW-1133">Transmembrane helix</keyword>
<accession>A0A0C1C406</accession>
<feature type="transmembrane region" description="Helical" evidence="8">
    <location>
        <begin position="21"/>
        <end position="50"/>
    </location>
</feature>
<dbReference type="InterPro" id="IPR005829">
    <property type="entry name" value="Sugar_transporter_CS"/>
</dbReference>
<dbReference type="AlphaFoldDB" id="A0A0C1C406"/>
<comment type="subcellular location">
    <subcellularLocation>
        <location evidence="1">Membrane</location>
        <topology evidence="1">Multi-pass membrane protein</topology>
    </subcellularLocation>
</comment>
<organism evidence="10 11">
    <name type="scientific">Aspergillus ustus</name>
    <dbReference type="NCBI Taxonomy" id="40382"/>
    <lineage>
        <taxon>Eukaryota</taxon>
        <taxon>Fungi</taxon>
        <taxon>Dikarya</taxon>
        <taxon>Ascomycota</taxon>
        <taxon>Pezizomycotina</taxon>
        <taxon>Eurotiomycetes</taxon>
        <taxon>Eurotiomycetidae</taxon>
        <taxon>Eurotiales</taxon>
        <taxon>Aspergillaceae</taxon>
        <taxon>Aspergillus</taxon>
        <taxon>Aspergillus subgen. Nidulantes</taxon>
    </lineage>
</organism>
<proteinExistence type="inferred from homology"/>
<feature type="transmembrane region" description="Helical" evidence="8">
    <location>
        <begin position="157"/>
        <end position="178"/>
    </location>
</feature>
<protein>
    <recommendedName>
        <fullName evidence="9">Major facilitator superfamily (MFS) profile domain-containing protein</fullName>
    </recommendedName>
</protein>
<keyword evidence="11" id="KW-1185">Reference proteome</keyword>
<dbReference type="PROSITE" id="PS50850">
    <property type="entry name" value="MFS"/>
    <property type="match status" value="1"/>
</dbReference>
<keyword evidence="4 8" id="KW-0812">Transmembrane</keyword>
<name>A0A0C1C406_ASPUT</name>
<feature type="transmembrane region" description="Helical" evidence="8">
    <location>
        <begin position="128"/>
        <end position="145"/>
    </location>
</feature>
<feature type="transmembrane region" description="Helical" evidence="8">
    <location>
        <begin position="373"/>
        <end position="396"/>
    </location>
</feature>
<dbReference type="InterPro" id="IPR005828">
    <property type="entry name" value="MFS_sugar_transport-like"/>
</dbReference>
<evidence type="ECO:0000313" key="11">
    <source>
        <dbReference type="Proteomes" id="UP000053475"/>
    </source>
</evidence>
<feature type="transmembrane region" description="Helical" evidence="8">
    <location>
        <begin position="198"/>
        <end position="218"/>
    </location>
</feature>
<dbReference type="EMBL" id="JOMC01000036">
    <property type="protein sequence ID" value="KIA75815.1"/>
    <property type="molecule type" value="Genomic_DNA"/>
</dbReference>
<dbReference type="PRINTS" id="PR00171">
    <property type="entry name" value="SUGRTRNSPORT"/>
</dbReference>
<feature type="transmembrane region" description="Helical" evidence="8">
    <location>
        <begin position="339"/>
        <end position="361"/>
    </location>
</feature>
<feature type="transmembrane region" description="Helical" evidence="8">
    <location>
        <begin position="70"/>
        <end position="91"/>
    </location>
</feature>
<dbReference type="Pfam" id="PF00083">
    <property type="entry name" value="Sugar_tr"/>
    <property type="match status" value="1"/>
</dbReference>
<evidence type="ECO:0000313" key="10">
    <source>
        <dbReference type="EMBL" id="KIA75815.1"/>
    </source>
</evidence>
<dbReference type="GO" id="GO:0005351">
    <property type="term" value="F:carbohydrate:proton symporter activity"/>
    <property type="evidence" value="ECO:0007669"/>
    <property type="project" value="TreeGrafter"/>
</dbReference>
<dbReference type="InterPro" id="IPR050360">
    <property type="entry name" value="MFS_Sugar_Transporters"/>
</dbReference>
<evidence type="ECO:0000256" key="4">
    <source>
        <dbReference type="ARBA" id="ARBA00022692"/>
    </source>
</evidence>
<dbReference type="Gene3D" id="1.20.1250.20">
    <property type="entry name" value="MFS general substrate transporter like domains"/>
    <property type="match status" value="1"/>
</dbReference>
<dbReference type="SUPFAM" id="SSF103473">
    <property type="entry name" value="MFS general substrate transporter"/>
    <property type="match status" value="1"/>
</dbReference>
<evidence type="ECO:0000256" key="2">
    <source>
        <dbReference type="ARBA" id="ARBA00010992"/>
    </source>
</evidence>
<comment type="caution">
    <text evidence="10">The sequence shown here is derived from an EMBL/GenBank/DDBJ whole genome shotgun (WGS) entry which is preliminary data.</text>
</comment>
<feature type="transmembrane region" description="Helical" evidence="8">
    <location>
        <begin position="443"/>
        <end position="461"/>
    </location>
</feature>
<dbReference type="InterPro" id="IPR020846">
    <property type="entry name" value="MFS_dom"/>
</dbReference>